<dbReference type="AlphaFoldDB" id="A0A7G3ZCP0"/>
<dbReference type="InterPro" id="IPR050391">
    <property type="entry name" value="Mito_Metabolite_Transporter"/>
</dbReference>
<evidence type="ECO:0000256" key="6">
    <source>
        <dbReference type="ARBA" id="ARBA00022989"/>
    </source>
</evidence>
<comment type="subcellular location">
    <subcellularLocation>
        <location evidence="1">Membrane</location>
        <topology evidence="1">Multi-pass membrane protein</topology>
    </subcellularLocation>
</comment>
<dbReference type="Gene3D" id="1.50.40.10">
    <property type="entry name" value="Mitochondrial carrier domain"/>
    <property type="match status" value="1"/>
</dbReference>
<dbReference type="Pfam" id="PF00153">
    <property type="entry name" value="Mito_carr"/>
    <property type="match status" value="3"/>
</dbReference>
<dbReference type="SUPFAM" id="SSF103506">
    <property type="entry name" value="Mitochondrial carrier"/>
    <property type="match status" value="1"/>
</dbReference>
<keyword evidence="4 8" id="KW-0812">Transmembrane</keyword>
<keyword evidence="3 9" id="KW-0813">Transport</keyword>
<dbReference type="InterPro" id="IPR018108">
    <property type="entry name" value="MCP_transmembrane"/>
</dbReference>
<evidence type="ECO:0000256" key="7">
    <source>
        <dbReference type="ARBA" id="ARBA00023136"/>
    </source>
</evidence>
<comment type="similarity">
    <text evidence="2 9">Belongs to the mitochondrial carrier (TC 2.A.29) family.</text>
</comment>
<feature type="repeat" description="Solcar" evidence="8">
    <location>
        <begin position="14"/>
        <end position="94"/>
    </location>
</feature>
<organism evidence="10 11">
    <name type="scientific">Torulaspora globosa</name>
    <dbReference type="NCBI Taxonomy" id="48254"/>
    <lineage>
        <taxon>Eukaryota</taxon>
        <taxon>Fungi</taxon>
        <taxon>Dikarya</taxon>
        <taxon>Ascomycota</taxon>
        <taxon>Saccharomycotina</taxon>
        <taxon>Saccharomycetes</taxon>
        <taxon>Saccharomycetales</taxon>
        <taxon>Saccharomycetaceae</taxon>
        <taxon>Torulaspora</taxon>
    </lineage>
</organism>
<evidence type="ECO:0000256" key="9">
    <source>
        <dbReference type="RuleBase" id="RU000488"/>
    </source>
</evidence>
<evidence type="ECO:0000256" key="5">
    <source>
        <dbReference type="ARBA" id="ARBA00022737"/>
    </source>
</evidence>
<reference evidence="10 11" key="1">
    <citation type="submission" date="2020-06" db="EMBL/GenBank/DDBJ databases">
        <title>The yeast mating-type switching endonuclease HO is a domesticated member of an unorthodox homing genetic element family.</title>
        <authorList>
            <person name="Coughlan A.Y."/>
            <person name="Lombardi L."/>
            <person name="Braun-Galleani S."/>
            <person name="Martos A.R."/>
            <person name="Galeote V."/>
            <person name="Bigey F."/>
            <person name="Dequin S."/>
            <person name="Byrne K.P."/>
            <person name="Wolfe K.H."/>
        </authorList>
    </citation>
    <scope>NUCLEOTIDE SEQUENCE [LARGE SCALE GENOMIC DNA]</scope>
    <source>
        <strain evidence="10 11">CBS764</strain>
    </source>
</reference>
<evidence type="ECO:0000313" key="11">
    <source>
        <dbReference type="Proteomes" id="UP000515788"/>
    </source>
</evidence>
<keyword evidence="5" id="KW-0677">Repeat</keyword>
<dbReference type="RefSeq" id="XP_037137951.1">
    <property type="nucleotide sequence ID" value="XM_037282056.1"/>
</dbReference>
<accession>A0A7G3ZCP0</accession>
<dbReference type="GeneID" id="59324395"/>
<dbReference type="GO" id="GO:0016020">
    <property type="term" value="C:membrane"/>
    <property type="evidence" value="ECO:0007669"/>
    <property type="project" value="UniProtKB-SubCell"/>
</dbReference>
<dbReference type="PROSITE" id="PS51257">
    <property type="entry name" value="PROKAR_LIPOPROTEIN"/>
    <property type="match status" value="1"/>
</dbReference>
<keyword evidence="11" id="KW-1185">Reference proteome</keyword>
<dbReference type="Proteomes" id="UP000515788">
    <property type="component" value="Chromosome 2"/>
</dbReference>
<protein>
    <recommendedName>
        <fullName evidence="12">Mitochondrial dicarboxylate transporter</fullName>
    </recommendedName>
</protein>
<dbReference type="EMBL" id="CP059247">
    <property type="protein sequence ID" value="QLL31276.1"/>
    <property type="molecule type" value="Genomic_DNA"/>
</dbReference>
<feature type="repeat" description="Solcar" evidence="8">
    <location>
        <begin position="203"/>
        <end position="287"/>
    </location>
</feature>
<proteinExistence type="inferred from homology"/>
<evidence type="ECO:0000256" key="3">
    <source>
        <dbReference type="ARBA" id="ARBA00022448"/>
    </source>
</evidence>
<evidence type="ECO:0000313" key="10">
    <source>
        <dbReference type="EMBL" id="QLL31276.1"/>
    </source>
</evidence>
<evidence type="ECO:0008006" key="12">
    <source>
        <dbReference type="Google" id="ProtNLM"/>
    </source>
</evidence>
<evidence type="ECO:0000256" key="4">
    <source>
        <dbReference type="ARBA" id="ARBA00022692"/>
    </source>
</evidence>
<dbReference type="OrthoDB" id="448427at2759"/>
<keyword evidence="6" id="KW-1133">Transmembrane helix</keyword>
<name>A0A7G3ZCP0_9SACH</name>
<dbReference type="InterPro" id="IPR023395">
    <property type="entry name" value="MCP_dom_sf"/>
</dbReference>
<dbReference type="PROSITE" id="PS50920">
    <property type="entry name" value="SOLCAR"/>
    <property type="match status" value="3"/>
</dbReference>
<evidence type="ECO:0000256" key="8">
    <source>
        <dbReference type="PROSITE-ProRule" id="PRU00282"/>
    </source>
</evidence>
<gene>
    <name evidence="10" type="ORF">HG536_0B01380</name>
</gene>
<dbReference type="PANTHER" id="PTHR45618">
    <property type="entry name" value="MITOCHONDRIAL DICARBOXYLATE CARRIER-RELATED"/>
    <property type="match status" value="1"/>
</dbReference>
<evidence type="ECO:0000256" key="1">
    <source>
        <dbReference type="ARBA" id="ARBA00004141"/>
    </source>
</evidence>
<dbReference type="KEGG" id="tgb:HG536_0B01380"/>
<feature type="repeat" description="Solcar" evidence="8">
    <location>
        <begin position="102"/>
        <end position="193"/>
    </location>
</feature>
<keyword evidence="7 8" id="KW-0472">Membrane</keyword>
<evidence type="ECO:0000256" key="2">
    <source>
        <dbReference type="ARBA" id="ARBA00006375"/>
    </source>
</evidence>
<sequence length="293" mass="32396">MSGKVAMTDTPIKYPWWYGGAGGIFACIVTHPLDLAKVRLQTASPPKPTLLNMIRRILQQEGPRGLYAGLSASVLRQCTYTTARFGCYDIIKENLIPQSEINNSLYLLPCSMLSGAIGGFVGNPADVVNIRMQNDSAHDPHLRRGYRNAFDGLNSIVREEGFYKLFTGLAPNLIRGVLMTASQVVSYDVFKHQLATKFGMDPAEKKTHFAASLLAGLVATTVCSPADVMKTRIMNAQQHHESAVRVLWRSVQTEGVLFMFRGWLPSFARLGPNTILIFLAVEQLRKYRVGMSG</sequence>